<dbReference type="Gene3D" id="3.30.390.30">
    <property type="match status" value="1"/>
</dbReference>
<keyword evidence="3" id="KW-0963">Cytoplasm</keyword>
<dbReference type="Proteomes" id="UP000019373">
    <property type="component" value="Unassembled WGS sequence"/>
</dbReference>
<evidence type="ECO:0000313" key="16">
    <source>
        <dbReference type="EMBL" id="ERF75532.1"/>
    </source>
</evidence>
<accession>U1GD54</accession>
<evidence type="ECO:0000256" key="3">
    <source>
        <dbReference type="ARBA" id="ARBA00022490"/>
    </source>
</evidence>
<dbReference type="Gene3D" id="3.50.50.60">
    <property type="entry name" value="FAD/NAD(P)-binding domain"/>
    <property type="match status" value="2"/>
</dbReference>
<dbReference type="InterPro" id="IPR012999">
    <property type="entry name" value="Pyr_OxRdtase_I_AS"/>
</dbReference>
<comment type="cofactor">
    <cofactor evidence="11">
        <name>FAD</name>
        <dbReference type="ChEBI" id="CHEBI:57692"/>
    </cofactor>
    <text evidence="11">Binds 1 FAD per subunit.</text>
</comment>
<evidence type="ECO:0000256" key="9">
    <source>
        <dbReference type="ARBA" id="ARBA00023284"/>
    </source>
</evidence>
<evidence type="ECO:0000259" key="14">
    <source>
        <dbReference type="Pfam" id="PF02852"/>
    </source>
</evidence>
<dbReference type="InterPro" id="IPR036188">
    <property type="entry name" value="FAD/NAD-bd_sf"/>
</dbReference>
<gene>
    <name evidence="16" type="ORF">EPUS_08437</name>
</gene>
<dbReference type="Pfam" id="PF07992">
    <property type="entry name" value="Pyr_redox_2"/>
    <property type="match status" value="1"/>
</dbReference>
<evidence type="ECO:0000256" key="13">
    <source>
        <dbReference type="RuleBase" id="RU003691"/>
    </source>
</evidence>
<keyword evidence="6" id="KW-0521">NADP</keyword>
<keyword evidence="5 11" id="KW-0274">FAD</keyword>
<feature type="domain" description="FAD/NAD(P)-binding" evidence="15">
    <location>
        <begin position="59"/>
        <end position="390"/>
    </location>
</feature>
<evidence type="ECO:0000259" key="15">
    <source>
        <dbReference type="Pfam" id="PF07992"/>
    </source>
</evidence>
<dbReference type="InterPro" id="IPR001100">
    <property type="entry name" value="Pyr_nuc-diS_OxRdtase"/>
</dbReference>
<comment type="subcellular location">
    <subcellularLocation>
        <location evidence="1">Cytoplasm</location>
    </subcellularLocation>
</comment>
<dbReference type="GO" id="GO:0006749">
    <property type="term" value="P:glutathione metabolic process"/>
    <property type="evidence" value="ECO:0007669"/>
    <property type="project" value="TreeGrafter"/>
</dbReference>
<dbReference type="GO" id="GO:0034599">
    <property type="term" value="P:cellular response to oxidative stress"/>
    <property type="evidence" value="ECO:0007669"/>
    <property type="project" value="TreeGrafter"/>
</dbReference>
<dbReference type="InterPro" id="IPR046952">
    <property type="entry name" value="GSHR/TRXR-like"/>
</dbReference>
<feature type="binding site" evidence="11">
    <location>
        <begin position="236"/>
        <end position="243"/>
    </location>
    <ligand>
        <name>NAD(+)</name>
        <dbReference type="ChEBI" id="CHEBI:57540"/>
    </ligand>
</feature>
<feature type="binding site" evidence="11">
    <location>
        <position position="334"/>
    </location>
    <ligand>
        <name>NAD(+)</name>
        <dbReference type="ChEBI" id="CHEBI:57540"/>
    </ligand>
</feature>
<dbReference type="InterPro" id="IPR016156">
    <property type="entry name" value="FAD/NAD-linked_Rdtase_dimer_sf"/>
</dbReference>
<dbReference type="GO" id="GO:0004362">
    <property type="term" value="F:glutathione-disulfide reductase (NADPH) activity"/>
    <property type="evidence" value="ECO:0007669"/>
    <property type="project" value="TreeGrafter"/>
</dbReference>
<dbReference type="FunFam" id="3.50.50.60:FF:000141">
    <property type="entry name" value="Glutathione reductase"/>
    <property type="match status" value="1"/>
</dbReference>
<dbReference type="RefSeq" id="XP_007787131.1">
    <property type="nucleotide sequence ID" value="XM_007788941.1"/>
</dbReference>
<dbReference type="NCBIfam" id="NF004776">
    <property type="entry name" value="PRK06116.1"/>
    <property type="match status" value="1"/>
</dbReference>
<dbReference type="OrthoDB" id="5956163at2759"/>
<comment type="similarity">
    <text evidence="2 13">Belongs to the class-I pyridine nucleotide-disulfide oxidoreductase family.</text>
</comment>
<dbReference type="PIRSF" id="PIRSF000350">
    <property type="entry name" value="Mercury_reductase_MerA"/>
    <property type="match status" value="1"/>
</dbReference>
<reference evidence="17" key="1">
    <citation type="journal article" date="2014" name="BMC Genomics">
        <title>Genome characteristics reveal the impact of lichenization on lichen-forming fungus Endocarpon pusillum Hedwig (Verrucariales, Ascomycota).</title>
        <authorList>
            <person name="Wang Y.-Y."/>
            <person name="Liu B."/>
            <person name="Zhang X.-Y."/>
            <person name="Zhou Q.-M."/>
            <person name="Zhang T."/>
            <person name="Li H."/>
            <person name="Yu Y.-F."/>
            <person name="Zhang X.-L."/>
            <person name="Hao X.-Y."/>
            <person name="Wang M."/>
            <person name="Wang L."/>
            <person name="Wei J.-C."/>
        </authorList>
    </citation>
    <scope>NUCLEOTIDE SEQUENCE [LARGE SCALE GENOMIC DNA]</scope>
    <source>
        <strain evidence="17">Z07020 / HMAS-L-300199</strain>
    </source>
</reference>
<evidence type="ECO:0000256" key="1">
    <source>
        <dbReference type="ARBA" id="ARBA00004496"/>
    </source>
</evidence>
<evidence type="ECO:0000256" key="4">
    <source>
        <dbReference type="ARBA" id="ARBA00022630"/>
    </source>
</evidence>
<keyword evidence="11" id="KW-0520">NAD</keyword>
<keyword evidence="17" id="KW-1185">Reference proteome</keyword>
<evidence type="ECO:0000256" key="10">
    <source>
        <dbReference type="PIRSR" id="PIRSR000350-2"/>
    </source>
</evidence>
<evidence type="ECO:0000256" key="7">
    <source>
        <dbReference type="ARBA" id="ARBA00023002"/>
    </source>
</evidence>
<evidence type="ECO:0000256" key="5">
    <source>
        <dbReference type="ARBA" id="ARBA00022827"/>
    </source>
</evidence>
<dbReference type="PANTHER" id="PTHR42737">
    <property type="entry name" value="GLUTATHIONE REDUCTASE"/>
    <property type="match status" value="1"/>
</dbReference>
<dbReference type="InterPro" id="IPR004099">
    <property type="entry name" value="Pyr_nucl-diS_OxRdtase_dimer"/>
</dbReference>
<dbReference type="GO" id="GO:0005829">
    <property type="term" value="C:cytosol"/>
    <property type="evidence" value="ECO:0007669"/>
    <property type="project" value="TreeGrafter"/>
</dbReference>
<dbReference type="PRINTS" id="PR00368">
    <property type="entry name" value="FADPNR"/>
</dbReference>
<feature type="binding site" evidence="11">
    <location>
        <position position="106"/>
    </location>
    <ligand>
        <name>FAD</name>
        <dbReference type="ChEBI" id="CHEBI:57692"/>
    </ligand>
</feature>
<feature type="domain" description="Pyridine nucleotide-disulphide oxidoreductase dimerisation" evidence="14">
    <location>
        <begin position="413"/>
        <end position="526"/>
    </location>
</feature>
<dbReference type="GO" id="GO:0050660">
    <property type="term" value="F:flavin adenine dinucleotide binding"/>
    <property type="evidence" value="ECO:0007669"/>
    <property type="project" value="InterPro"/>
</dbReference>
<dbReference type="GO" id="GO:0005739">
    <property type="term" value="C:mitochondrion"/>
    <property type="evidence" value="ECO:0007669"/>
    <property type="project" value="TreeGrafter"/>
</dbReference>
<dbReference type="PROSITE" id="PS00076">
    <property type="entry name" value="PYRIDINE_REDOX_1"/>
    <property type="match status" value="1"/>
</dbReference>
<feature type="disulfide bond" description="Redox-active" evidence="12">
    <location>
        <begin position="97"/>
        <end position="102"/>
    </location>
</feature>
<dbReference type="SUPFAM" id="SSF51905">
    <property type="entry name" value="FAD/NAD(P)-binding domain"/>
    <property type="match status" value="1"/>
</dbReference>
<keyword evidence="9 13" id="KW-0676">Redox-active center</keyword>
<dbReference type="AlphaFoldDB" id="U1GD54"/>
<dbReference type="PANTHER" id="PTHR42737:SF1">
    <property type="entry name" value="GLUTATHIONE REDUCTASE"/>
    <property type="match status" value="1"/>
</dbReference>
<dbReference type="Pfam" id="PF02852">
    <property type="entry name" value="Pyr_redox_dim"/>
    <property type="match status" value="1"/>
</dbReference>
<dbReference type="SUPFAM" id="SSF55424">
    <property type="entry name" value="FAD/NAD-linked reductases, dimerisation (C-terminal) domain"/>
    <property type="match status" value="1"/>
</dbReference>
<feature type="active site" description="Proton acceptor" evidence="10">
    <location>
        <position position="517"/>
    </location>
</feature>
<evidence type="ECO:0000313" key="17">
    <source>
        <dbReference type="Proteomes" id="UP000019373"/>
    </source>
</evidence>
<dbReference type="InterPro" id="IPR023753">
    <property type="entry name" value="FAD/NAD-binding_dom"/>
</dbReference>
<dbReference type="eggNOG" id="KOG0405">
    <property type="taxonomic scope" value="Eukaryota"/>
</dbReference>
<evidence type="ECO:0000256" key="6">
    <source>
        <dbReference type="ARBA" id="ARBA00022857"/>
    </source>
</evidence>
<name>U1GD54_ENDPU</name>
<keyword evidence="4 13" id="KW-0285">Flavoprotein</keyword>
<evidence type="ECO:0000256" key="8">
    <source>
        <dbReference type="ARBA" id="ARBA00023157"/>
    </source>
</evidence>
<evidence type="ECO:0000256" key="12">
    <source>
        <dbReference type="PIRSR" id="PIRSR000350-4"/>
    </source>
</evidence>
<evidence type="ECO:0000256" key="11">
    <source>
        <dbReference type="PIRSR" id="PIRSR000350-3"/>
    </source>
</evidence>
<feature type="binding site" evidence="11">
    <location>
        <position position="375"/>
    </location>
    <ligand>
        <name>FAD</name>
        <dbReference type="ChEBI" id="CHEBI:57692"/>
    </ligand>
</feature>
<organism evidence="16 17">
    <name type="scientific">Endocarpon pusillum (strain Z07020 / HMAS-L-300199)</name>
    <name type="common">Lichen-forming fungus</name>
    <dbReference type="NCBI Taxonomy" id="1263415"/>
    <lineage>
        <taxon>Eukaryota</taxon>
        <taxon>Fungi</taxon>
        <taxon>Dikarya</taxon>
        <taxon>Ascomycota</taxon>
        <taxon>Pezizomycotina</taxon>
        <taxon>Eurotiomycetes</taxon>
        <taxon>Chaetothyriomycetidae</taxon>
        <taxon>Verrucariales</taxon>
        <taxon>Verrucariaceae</taxon>
        <taxon>Endocarpon</taxon>
    </lineage>
</organism>
<protein>
    <submittedName>
        <fullName evidence="16">Uncharacterized protein</fullName>
    </submittedName>
</protein>
<keyword evidence="8" id="KW-1015">Disulfide bond</keyword>
<dbReference type="PRINTS" id="PR00411">
    <property type="entry name" value="PNDRDTASEI"/>
</dbReference>
<dbReference type="GeneID" id="19243286"/>
<keyword evidence="11" id="KW-0547">Nucleotide-binding</keyword>
<sequence>MNIARPLTFYVPQHRLAIRTLACTETSSFQASPAGNRLRGLRRHFASSCDKMAPTTKQYDYIVIGGGSGGSGAARRASGWYGAKTCIIENGRSGGCCVNVGCVPKKMTYNMAQINRALRNGRHYAYDIPENTPFDFGAFVEKRDARIEALNGIYESNWAKENIELIHGKATFLSPHEIQVDMKDGSGTVTLTAPKVLIATGGYPLKPTNIKGAEYGITSDDFFSMKKLPKKYVLVGAGYIAVEMAGMLNALGVEVHMFLRQSRFLRKFDPMIQDTMTKHYEDAGVIIHKNHPDIKEVVQVQAATSESDPSSKQLKLIHTDGSEFECNELLWAIGRAPEIQDLDVKRIGMELGKKGHIVVDEYQNTSIPGIYAIGDVTGQAELTPVAIAAGRKLGDRLFGPPELKNSKLDYNRIPSVVFSEPNCGATGLTEPEAIDKYGKDQIKIYHTKFRAMFYDVFSEPERSQNPTEYKVITVGKEEEIVGMHLIGDEVAEAMQAWGVVVKMGAKKRDLDSCIAIHPTSAEELVTLK</sequence>
<keyword evidence="7 13" id="KW-0560">Oxidoreductase</keyword>
<dbReference type="EMBL" id="KE720809">
    <property type="protein sequence ID" value="ERF75532.1"/>
    <property type="molecule type" value="Genomic_DNA"/>
</dbReference>
<proteinExistence type="inferred from homology"/>
<dbReference type="GO" id="GO:0045454">
    <property type="term" value="P:cell redox homeostasis"/>
    <property type="evidence" value="ECO:0007669"/>
    <property type="project" value="InterPro"/>
</dbReference>
<evidence type="ECO:0000256" key="2">
    <source>
        <dbReference type="ARBA" id="ARBA00007532"/>
    </source>
</evidence>
<dbReference type="HOGENOM" id="CLU_016755_2_2_1"/>
<dbReference type="OMA" id="GTCINWG"/>